<keyword evidence="4" id="KW-1185">Reference proteome</keyword>
<dbReference type="Proteomes" id="UP000695562">
    <property type="component" value="Unassembled WGS sequence"/>
</dbReference>
<dbReference type="EMBL" id="AJWJ01000019">
    <property type="protein sequence ID" value="KAF2077797.1"/>
    <property type="molecule type" value="Genomic_DNA"/>
</dbReference>
<dbReference type="SUPFAM" id="SSF52402">
    <property type="entry name" value="Adenine nucleotide alpha hydrolases-like"/>
    <property type="match status" value="1"/>
</dbReference>
<dbReference type="Pfam" id="PF00582">
    <property type="entry name" value="Usp"/>
    <property type="match status" value="1"/>
</dbReference>
<evidence type="ECO:0000259" key="2">
    <source>
        <dbReference type="Pfam" id="PF00582"/>
    </source>
</evidence>
<feature type="region of interest" description="Disordered" evidence="1">
    <location>
        <begin position="150"/>
        <end position="176"/>
    </location>
</feature>
<evidence type="ECO:0000313" key="4">
    <source>
        <dbReference type="Proteomes" id="UP000695562"/>
    </source>
</evidence>
<dbReference type="AlphaFoldDB" id="A0A8J4Q2X8"/>
<dbReference type="PANTHER" id="PTHR31964">
    <property type="entry name" value="ADENINE NUCLEOTIDE ALPHA HYDROLASES-LIKE SUPERFAMILY PROTEIN"/>
    <property type="match status" value="1"/>
</dbReference>
<accession>A0A8J4Q2X8</accession>
<dbReference type="InterPro" id="IPR006016">
    <property type="entry name" value="UspA"/>
</dbReference>
<dbReference type="OrthoDB" id="843225at2759"/>
<evidence type="ECO:0000313" key="3">
    <source>
        <dbReference type="EMBL" id="KAF2077797.1"/>
    </source>
</evidence>
<feature type="domain" description="UspA" evidence="2">
    <location>
        <begin position="4"/>
        <end position="145"/>
    </location>
</feature>
<dbReference type="PRINTS" id="PR01438">
    <property type="entry name" value="UNVRSLSTRESS"/>
</dbReference>
<dbReference type="InterPro" id="IPR014729">
    <property type="entry name" value="Rossmann-like_a/b/a_fold"/>
</dbReference>
<protein>
    <recommendedName>
        <fullName evidence="2">UspA domain-containing protein</fullName>
    </recommendedName>
</protein>
<organism evidence="3 4">
    <name type="scientific">Polysphondylium violaceum</name>
    <dbReference type="NCBI Taxonomy" id="133409"/>
    <lineage>
        <taxon>Eukaryota</taxon>
        <taxon>Amoebozoa</taxon>
        <taxon>Evosea</taxon>
        <taxon>Eumycetozoa</taxon>
        <taxon>Dictyostelia</taxon>
        <taxon>Dictyosteliales</taxon>
        <taxon>Dictyosteliaceae</taxon>
        <taxon>Polysphondylium</taxon>
    </lineage>
</organism>
<feature type="compositionally biased region" description="Basic and acidic residues" evidence="1">
    <location>
        <begin position="166"/>
        <end position="176"/>
    </location>
</feature>
<gene>
    <name evidence="3" type="ORF">CYY_000918</name>
</gene>
<sequence length="185" mass="20843">MVNFMIAVDEGENSEHCIREVVQHIYNREKDVIYLISVAQDPITFPSSAMSAVLIAESLKAVERQHKSILINRTKFARSLGTVNVHALLGHGNHVGEAVCKAAEQKNIEYLVVGRRGMGAIKRIFIGSTSRYILEHAPCNVICVKDHSESGEKEKDTNTEQQQQQQHDHSEIDSFNDFEKLHLHV</sequence>
<reference evidence="3" key="1">
    <citation type="submission" date="2020-01" db="EMBL/GenBank/DDBJ databases">
        <title>Development of genomics and gene disruption for Polysphondylium violaceum indicates a role for the polyketide synthase stlB in stalk morphogenesis.</title>
        <authorList>
            <person name="Narita B."/>
            <person name="Kawabe Y."/>
            <person name="Kin K."/>
            <person name="Saito T."/>
            <person name="Gibbs R."/>
            <person name="Kuspa A."/>
            <person name="Muzny D."/>
            <person name="Queller D."/>
            <person name="Richards S."/>
            <person name="Strassman J."/>
            <person name="Sucgang R."/>
            <person name="Worley K."/>
            <person name="Schaap P."/>
        </authorList>
    </citation>
    <scope>NUCLEOTIDE SEQUENCE</scope>
    <source>
        <strain evidence="3">QSvi11</strain>
    </source>
</reference>
<dbReference type="InterPro" id="IPR006015">
    <property type="entry name" value="Universal_stress_UspA"/>
</dbReference>
<proteinExistence type="predicted"/>
<dbReference type="PANTHER" id="PTHR31964:SF113">
    <property type="entry name" value="USPA DOMAIN-CONTAINING PROTEIN"/>
    <property type="match status" value="1"/>
</dbReference>
<evidence type="ECO:0000256" key="1">
    <source>
        <dbReference type="SAM" id="MobiDB-lite"/>
    </source>
</evidence>
<dbReference type="Gene3D" id="3.40.50.620">
    <property type="entry name" value="HUPs"/>
    <property type="match status" value="1"/>
</dbReference>
<dbReference type="CDD" id="cd23659">
    <property type="entry name" value="USP_At3g01520-like"/>
    <property type="match status" value="1"/>
</dbReference>
<name>A0A8J4Q2X8_9MYCE</name>
<comment type="caution">
    <text evidence="3">The sequence shown here is derived from an EMBL/GenBank/DDBJ whole genome shotgun (WGS) entry which is preliminary data.</text>
</comment>